<keyword evidence="3" id="KW-1185">Reference proteome</keyword>
<dbReference type="Proteomes" id="UP001141336">
    <property type="component" value="Unassembled WGS sequence"/>
</dbReference>
<dbReference type="EMBL" id="JAPTGC010000005">
    <property type="protein sequence ID" value="MCZ0862574.1"/>
    <property type="molecule type" value="Genomic_DNA"/>
</dbReference>
<reference evidence="2" key="1">
    <citation type="submission" date="2022-12" db="EMBL/GenBank/DDBJ databases">
        <title>Isolation and characterisation of novel Methanocorpusculum spp. from native Australian herbivores indicates the genus is ancestrally host-associated.</title>
        <authorList>
            <person name="Volmer J.G."/>
            <person name="Soo R.M."/>
            <person name="Evans P.N."/>
            <person name="Hoedt E.C."/>
            <person name="Astorga Alsina A.L."/>
            <person name="Woodcroft B.J."/>
            <person name="Tyson G.W."/>
            <person name="Hugenholtz P."/>
            <person name="Morrison M."/>
        </authorList>
    </citation>
    <scope>NUCLEOTIDE SEQUENCE</scope>
    <source>
        <strain evidence="2">CW153</strain>
    </source>
</reference>
<evidence type="ECO:0000259" key="1">
    <source>
        <dbReference type="Pfam" id="PF03235"/>
    </source>
</evidence>
<comment type="caution">
    <text evidence="2">The sequence shown here is derived from an EMBL/GenBank/DDBJ whole genome shotgun (WGS) entry which is preliminary data.</text>
</comment>
<accession>A0ABT4ILC8</accession>
<name>A0ABT4ILC8_9EURY</name>
<evidence type="ECO:0000313" key="3">
    <source>
        <dbReference type="Proteomes" id="UP001141336"/>
    </source>
</evidence>
<gene>
    <name evidence="2" type="ORF">O0S09_04790</name>
</gene>
<dbReference type="PANTHER" id="PTHR37292">
    <property type="entry name" value="VNG6097C"/>
    <property type="match status" value="1"/>
</dbReference>
<dbReference type="Pfam" id="PF03235">
    <property type="entry name" value="GmrSD_N"/>
    <property type="match status" value="1"/>
</dbReference>
<organism evidence="2 3">
    <name type="scientific">Methanocorpusculum vombati</name>
    <dbReference type="NCBI Taxonomy" id="3002864"/>
    <lineage>
        <taxon>Archaea</taxon>
        <taxon>Methanobacteriati</taxon>
        <taxon>Methanobacteriota</taxon>
        <taxon>Stenosarchaea group</taxon>
        <taxon>Methanomicrobia</taxon>
        <taxon>Methanomicrobiales</taxon>
        <taxon>Methanocorpusculaceae</taxon>
        <taxon>Methanocorpusculum</taxon>
    </lineage>
</organism>
<dbReference type="InterPro" id="IPR004919">
    <property type="entry name" value="GmrSD_N"/>
</dbReference>
<dbReference type="PANTHER" id="PTHR37292:SF2">
    <property type="entry name" value="DUF262 DOMAIN-CONTAINING PROTEIN"/>
    <property type="match status" value="1"/>
</dbReference>
<proteinExistence type="predicted"/>
<dbReference type="RefSeq" id="WP_268922831.1">
    <property type="nucleotide sequence ID" value="NZ_JAPTGC010000005.1"/>
</dbReference>
<sequence length="617" mass="71660">MEKENLAYSESLRDIVKGIDEDQLLFPEFQRDFVWDFDKTLDLFDSFVRKIFVGTVIYGRPSQPITIRDIDIRPRKSKGKRRVPLNVRELTNEVIRTTQPRLVLDGQQRITSIYRALKGIDTVWFVAKNPCEIPLSPYQEAEFWTSDLFNVLRDDLKNDKINLELLLYTFSKEEDQDHLSIKLEDAYTINCDNLRDDEVRPNYFEKLGYFKDILCNSDECCQNTYFNLYRLLDKRIDEELLSGSKLVSHFLLDMSTEKFAMFFERSNSRGMHLNFIDILIAKHYTHFNIKDKITNRGIAGDGRSYKLNLETIVRAIAFISSKEKGKGIHVDKNYILGQLDHSDLSNNWDNVVQLYDDTISYLGSNKYILEKDWIPYENMIIPMMMFLNNIKNKKFGQMTHSQREFLDYWYWSAAISKRYSGGGTNEIIILDSEQLIHVAMNEPITAHNYFKQLDPQKLIKEPADLIDIPAKSNSPVYKAVISLMVKSIGGVPSWMSGSCTCEAMDSHHIFPKEYLDKMGVDDMLKESLVNRVLISKTDNIKFGKKAPSQYLQPLSASNPSLKDILEMNLIPGDIIDGEYDSKYDDFLNIRAEKMYALLKKMVFDKSESISKKHLVKK</sequence>
<protein>
    <submittedName>
        <fullName evidence="2">DUF262 domain-containing protein</fullName>
    </submittedName>
</protein>
<feature type="domain" description="GmrSD restriction endonucleases N-terminal" evidence="1">
    <location>
        <begin position="13"/>
        <end position="283"/>
    </location>
</feature>
<evidence type="ECO:0000313" key="2">
    <source>
        <dbReference type="EMBL" id="MCZ0862574.1"/>
    </source>
</evidence>